<evidence type="ECO:0000256" key="1">
    <source>
        <dbReference type="ARBA" id="ARBA00022741"/>
    </source>
</evidence>
<evidence type="ECO:0000259" key="3">
    <source>
        <dbReference type="PROSITE" id="PS51192"/>
    </source>
</evidence>
<dbReference type="GeneID" id="10822928"/>
<name>F7XN34_METZD</name>
<keyword evidence="1" id="KW-0547">Nucleotide-binding</keyword>
<dbReference type="PROSITE" id="PS51192">
    <property type="entry name" value="HELICASE_ATP_BIND_1"/>
    <property type="match status" value="1"/>
</dbReference>
<dbReference type="GO" id="GO:0043138">
    <property type="term" value="F:3'-5' DNA helicase activity"/>
    <property type="evidence" value="ECO:0007669"/>
    <property type="project" value="TreeGrafter"/>
</dbReference>
<evidence type="ECO:0000256" key="2">
    <source>
        <dbReference type="ARBA" id="ARBA00022840"/>
    </source>
</evidence>
<sequence>MDDPIGSFNTIKGNFILYIKTRFFSRFPSVEEERKKLLMSNDNVYKEPWVEVVQKYKSSGKTPNDLVIDDLPGMDEKLINDFKEITLCGLLGNFELYDHQIELLKSSLNGNNCIITTGTGSGKTEAFLLPIFAMLIKESKNWTRPKPPHPNYKNWWSNKKWIEECNNNQNKVSIRVPQREHENRDAALRALIIYPMNALVEDQLTRLRKALDSDNIKSLLEKTRNGNLFYFGRYNSSTPVPGHEYKYTSSGKRTPNKKKIEHLQKILRENEKQYHEALKASKKLHTFQSSDYDKIRYFWPSLNGAEMRSRWDMQEQPPDILVTNFSMLNVMMMREEDEQIFKKTRKWLEKDKNNIFHLVIDELHLYRGTSGAEISYLLKLFLRRLDLKPGHPQLRIISSSASIESDDEKSRKFLDDFFGKNCDFNIICGEKEQVTEIEGDKHLNPVPFTKLIESNRLPKEDEMIDFALFFDPDIDTNNGLNSLVKVMESPSLEMKKRLSHSCDLSQNVPAVPLLKFGYNLFGDHSEDVLEKATRGLFVARSLCNKYISNENTDGIRTKTSNLPTFRFHWFVRNIDGLWASTNIANYEDDRTVGKLYLKPQITDNDGFRVLAVYYCEHCGTLYYGGNRLKVSDTEFEILPTDPDIEGIPEKMSNPFLTQKTYFEHIIFWPTGNQILNDNAKKEKPHRSKNGRVAYSKWKRAHLNPQTGRVVIDRSTKNIAYGNNGFVSGYVFMLDNPEISELFSALPSICANCGIDYSKSSSETTSLMSPVRSFRTGFGKVSQLLAKEMFTQLPEDLRKTVIFSDSRQDAADLALDIESSHFSELFRDLFVKHIRNSTNSSYTFLNFIKNLNKDIRIVDITFDILYSMIESEKIENTCEITDFIRENHIKAKEIFEKYQTIEIFANESNEVYKELFKEKAELAKVDLSTLQKTSETNKIKLSSLIDRPPNSSEETCGVLIHDMIQLGINPAGPTIKDQYFKWNNEWKPWHELFDLNNLTWKKIYSPDFTAQKNRMYQSVRSQIARILFDRLYFNFESSGLGYPTVGFTEERLDEIANECGIDSLSLEQICSSIIRILGDQWRHENSNPQYRDYNIHSFESGLPKVKHYVTKVVKKYPRCVEESVFLDVLYRTIEEAGHNKAFLITGELWIKSSERNDPVWTCSNCGRIHLHFSAGVCSNCQSKLAKEPTAKCHDIWASNYLALPAIQGREPTRLHCEELTGQTDDQHGRQRLFRGFFLESDNDGYNEKINTIDMLSVTTTMEVGVDIGTLQSVMLANMPPERFNYQQRVGRAGRREHPFSIALTLCRGGRTHDDYYYENPKRIIIDPPPVPFITTGKDQLQIVKRLLSKECLKVAFYAIGIRWWHCQNKGDIHGEFGYAFLEDAENSTQSDLTWDKTGPKISSWLDKSNSMTLDIKKSIILALIDSNDPDIESELLDYLSDDLPDLITSAVNNQEFTSVSLAERLSEAGILPLYGLPSKQRLLYHGFKKKKAKVIDRDLEIAISDFAPGAQKTKDKAVHTAIGFTQPIKYSHKGGWNLVNPTAPPLPYRWCLSRCKVCGRVEVDNLPCKEKYVCPYCKANDEKLVQSIEIATPLAFRTNFSLGNEKKKFTTSSFKFKLSLADIRNPRFNERNGLNCETSFEPACHTWSINDNNGLLFEGATITTNKNRYSNDDLSDTQKINERRYLRFNNQWIAKEYIDQVADESDISNINFEKIGLASSKITDVLKIRPKKIIPGITLDPVKNITGPKANYMVFGGVRAALYSASFIIKSYLSNLLDIDTEEIELCNFQRAEIASNIYVGDITLSDRLQNGSGFASWINDNFEHILDDILHPKYASSFSSQLFSEKHANSCDSACYNCIMSYRNMHYHGLLDWRLGTSYLRVLQSSSYSCGLKEADYHYPEFTNIYGNDWLNFIYREAESYAFAFNGNVELRGKLPCIFTDSYSALVVHPLWDVNNPTGIFKEAINELKGDRDESPKFIDTFNLLRRPSWCHRTNENGNII</sequence>
<dbReference type="GO" id="GO:0006289">
    <property type="term" value="P:nucleotide-excision repair"/>
    <property type="evidence" value="ECO:0007669"/>
    <property type="project" value="TreeGrafter"/>
</dbReference>
<keyword evidence="4" id="KW-0347">Helicase</keyword>
<dbReference type="PANTHER" id="PTHR47957:SF3">
    <property type="entry name" value="ATP-DEPENDENT HELICASE HRQ1"/>
    <property type="match status" value="1"/>
</dbReference>
<dbReference type="InterPro" id="IPR001650">
    <property type="entry name" value="Helicase_C-like"/>
</dbReference>
<dbReference type="GO" id="GO:0005524">
    <property type="term" value="F:ATP binding"/>
    <property type="evidence" value="ECO:0007669"/>
    <property type="project" value="UniProtKB-KW"/>
</dbReference>
<dbReference type="GO" id="GO:0036297">
    <property type="term" value="P:interstrand cross-link repair"/>
    <property type="evidence" value="ECO:0007669"/>
    <property type="project" value="TreeGrafter"/>
</dbReference>
<dbReference type="Proteomes" id="UP000006622">
    <property type="component" value="Chromosome"/>
</dbReference>
<dbReference type="PANTHER" id="PTHR47957">
    <property type="entry name" value="ATP-DEPENDENT HELICASE HRQ1"/>
    <property type="match status" value="1"/>
</dbReference>
<dbReference type="HOGENOM" id="CLU_001338_2_1_2"/>
<accession>F7XN34</accession>
<dbReference type="RefSeq" id="WP_013898583.1">
    <property type="nucleotide sequence ID" value="NC_015676.1"/>
</dbReference>
<keyword evidence="5" id="KW-1185">Reference proteome</keyword>
<dbReference type="KEGG" id="mzh:Mzhil_1292"/>
<organism evidence="4 5">
    <name type="scientific">Methanosalsum zhilinae (strain DSM 4017 / NBRC 107636 / OCM 62 / WeN5)</name>
    <name type="common">Methanohalophilus zhilinae</name>
    <dbReference type="NCBI Taxonomy" id="679901"/>
    <lineage>
        <taxon>Archaea</taxon>
        <taxon>Methanobacteriati</taxon>
        <taxon>Methanobacteriota</taxon>
        <taxon>Stenosarchaea group</taxon>
        <taxon>Methanomicrobia</taxon>
        <taxon>Methanosarcinales</taxon>
        <taxon>Methanosarcinaceae</taxon>
        <taxon>Methanosalsum</taxon>
    </lineage>
</organism>
<dbReference type="EMBL" id="CP002101">
    <property type="protein sequence ID" value="AEH61146.1"/>
    <property type="molecule type" value="Genomic_DNA"/>
</dbReference>
<protein>
    <submittedName>
        <fullName evidence="4">DEAD/DEAH box helicase domain protein</fullName>
    </submittedName>
</protein>
<feature type="domain" description="Helicase ATP-binding" evidence="3">
    <location>
        <begin position="104"/>
        <end position="421"/>
    </location>
</feature>
<evidence type="ECO:0000313" key="5">
    <source>
        <dbReference type="Proteomes" id="UP000006622"/>
    </source>
</evidence>
<dbReference type="OrthoDB" id="36796at2157"/>
<dbReference type="Gene3D" id="3.40.50.300">
    <property type="entry name" value="P-loop containing nucleotide triphosphate hydrolases"/>
    <property type="match status" value="2"/>
</dbReference>
<keyword evidence="4" id="KW-0378">Hydrolase</keyword>
<dbReference type="InterPro" id="IPR014001">
    <property type="entry name" value="Helicase_ATP-bd"/>
</dbReference>
<gene>
    <name evidence="4" type="ordered locus">Mzhil_1292</name>
</gene>
<evidence type="ECO:0000313" key="4">
    <source>
        <dbReference type="EMBL" id="AEH61146.1"/>
    </source>
</evidence>
<dbReference type="SMART" id="SM00487">
    <property type="entry name" value="DEXDc"/>
    <property type="match status" value="1"/>
</dbReference>
<dbReference type="Pfam" id="PF00270">
    <property type="entry name" value="DEAD"/>
    <property type="match status" value="1"/>
</dbReference>
<reference evidence="4 5" key="1">
    <citation type="submission" date="2010-07" db="EMBL/GenBank/DDBJ databases">
        <title>The complete genome of Methanosalsum zhilinae DSM 4017.</title>
        <authorList>
            <consortium name="US DOE Joint Genome Institute (JGI-PGF)"/>
            <person name="Lucas S."/>
            <person name="Copeland A."/>
            <person name="Lapidus A."/>
            <person name="Glavina del Rio T."/>
            <person name="Dalin E."/>
            <person name="Tice H."/>
            <person name="Bruce D."/>
            <person name="Goodwin L."/>
            <person name="Pitluck S."/>
            <person name="Kyrpides N."/>
            <person name="Mavromatis K."/>
            <person name="Ovchinnikova G."/>
            <person name="Daligault H."/>
            <person name="Detter J.C."/>
            <person name="Han C."/>
            <person name="Tapia R."/>
            <person name="Larimer F."/>
            <person name="Land M."/>
            <person name="Hauser L."/>
            <person name="Markowitz V."/>
            <person name="Cheng J.-F."/>
            <person name="Hugenholtz P."/>
            <person name="Woyke T."/>
            <person name="Wu D."/>
            <person name="Spring S."/>
            <person name="Schueler E."/>
            <person name="Brambilla E."/>
            <person name="Klenk H.-P."/>
            <person name="Eisen J.A."/>
        </authorList>
    </citation>
    <scope>NUCLEOTIDE SEQUENCE [LARGE SCALE GENOMIC DNA]</scope>
    <source>
        <strain evidence="5">DSM 4017 / NBRC 107636 / OCM 62 / WeN5</strain>
    </source>
</reference>
<dbReference type="GO" id="GO:0003676">
    <property type="term" value="F:nucleic acid binding"/>
    <property type="evidence" value="ECO:0007669"/>
    <property type="project" value="InterPro"/>
</dbReference>
<dbReference type="InterPro" id="IPR011545">
    <property type="entry name" value="DEAD/DEAH_box_helicase_dom"/>
</dbReference>
<keyword evidence="2" id="KW-0067">ATP-binding</keyword>
<dbReference type="Pfam" id="PF00271">
    <property type="entry name" value="Helicase_C"/>
    <property type="match status" value="1"/>
</dbReference>
<proteinExistence type="predicted"/>
<dbReference type="InterPro" id="IPR027417">
    <property type="entry name" value="P-loop_NTPase"/>
</dbReference>
<dbReference type="SUPFAM" id="SSF52540">
    <property type="entry name" value="P-loop containing nucleoside triphosphate hydrolases"/>
    <property type="match status" value="2"/>
</dbReference>